<dbReference type="Proteomes" id="UP000215332">
    <property type="component" value="Chromosome 1"/>
</dbReference>
<feature type="domain" description="SpaA-like prealbumin fold" evidence="3">
    <location>
        <begin position="363"/>
        <end position="490"/>
    </location>
</feature>
<dbReference type="SUPFAM" id="SSF75011">
    <property type="entry name" value="3-carboxy-cis,cis-mucoante lactonizing enzyme"/>
    <property type="match status" value="1"/>
</dbReference>
<evidence type="ECO:0000256" key="1">
    <source>
        <dbReference type="SAM" id="MobiDB-lite"/>
    </source>
</evidence>
<evidence type="ECO:0000313" key="5">
    <source>
        <dbReference type="Proteomes" id="UP000215332"/>
    </source>
</evidence>
<dbReference type="KEGG" id="cgrn:4412665_00118"/>
<dbReference type="InterPro" id="IPR048834">
    <property type="entry name" value="SpaA_pre-album"/>
</dbReference>
<feature type="signal peptide" evidence="2">
    <location>
        <begin position="1"/>
        <end position="42"/>
    </location>
</feature>
<dbReference type="Pfam" id="PF20674">
    <property type="entry name" value="SpaA_3"/>
    <property type="match status" value="1"/>
</dbReference>
<organism evidence="4 5">
    <name type="scientific">Cutibacterium granulosum</name>
    <dbReference type="NCBI Taxonomy" id="33011"/>
    <lineage>
        <taxon>Bacteria</taxon>
        <taxon>Bacillati</taxon>
        <taxon>Actinomycetota</taxon>
        <taxon>Actinomycetes</taxon>
        <taxon>Propionibacteriales</taxon>
        <taxon>Propionibacteriaceae</taxon>
        <taxon>Cutibacterium</taxon>
    </lineage>
</organism>
<evidence type="ECO:0000313" key="4">
    <source>
        <dbReference type="EMBL" id="SNV28275.1"/>
    </source>
</evidence>
<evidence type="ECO:0000256" key="2">
    <source>
        <dbReference type="SAM" id="SignalP"/>
    </source>
</evidence>
<keyword evidence="2" id="KW-0732">Signal</keyword>
<reference evidence="4 5" key="1">
    <citation type="submission" date="2017-06" db="EMBL/GenBank/DDBJ databases">
        <authorList>
            <consortium name="Pathogen Informatics"/>
        </authorList>
    </citation>
    <scope>NUCLEOTIDE SEQUENCE [LARGE SCALE GENOMIC DNA]</scope>
    <source>
        <strain evidence="4 5">NCTC11865</strain>
    </source>
</reference>
<dbReference type="AlphaFoldDB" id="A0A239W117"/>
<proteinExistence type="predicted"/>
<feature type="chain" id="PRO_5012828394" description="SpaA-like prealbumin fold domain-containing protein" evidence="2">
    <location>
        <begin position="43"/>
        <end position="540"/>
    </location>
</feature>
<dbReference type="EMBL" id="LT906441">
    <property type="protein sequence ID" value="SNV28275.1"/>
    <property type="molecule type" value="Genomic_DNA"/>
</dbReference>
<gene>
    <name evidence="4" type="ORF">SAMEA4412665_00118</name>
</gene>
<accession>A0A239W117</accession>
<name>A0A239W117_9ACTN</name>
<sequence>MRGNVMKRQLGQKSSFLRHCAGACSLVLAATMCAVVPPTAYAEQDDDSAYYYWVNTATGRVKDTSEVGANKVALMKVAPDYSSVDFVRQFDAGEDRGFGDIAVDSDNKYMYGIQYIGGWKPNPKKDGFPNLTKHDADTGEVIWRKPLRTPDGENLPHSAFDAADLAAPQANALSFDNQGRLLLASDKASHGEIFRADLNNVGDFVPVEQLEIQFPKYHGTQLRSAGDFVIGPDGALYGLASKDVMDAGGRSYLVRWMPNADGTDFVGPGVVVGATEKAGYGLARVGDKLLMALTNATFDNGKSNETGVFDLSDMREYPDTTRLQDIDLLPLDKATMPRFEIATWGATSAGEGGPTPDEGYLVVKKDFVDREDPTDQVSLWSSTTRGSHLMPEVTTSGAAKGLQPVAHREYVQKGSTHQLHEQLVDGAASTFDKYQVSVTCSAIDEHGNPTGEKLTPASPTTSGDKKSQQSQVVVSKVSRATTTCVFRNDPTPPEPPVPSKGELPFTGSELNWWDLLGVLGVTAALGTPVIVRSSRSRRND</sequence>
<feature type="region of interest" description="Disordered" evidence="1">
    <location>
        <begin position="483"/>
        <end position="502"/>
    </location>
</feature>
<protein>
    <recommendedName>
        <fullName evidence="3">SpaA-like prealbumin fold domain-containing protein</fullName>
    </recommendedName>
</protein>
<evidence type="ECO:0000259" key="3">
    <source>
        <dbReference type="Pfam" id="PF20674"/>
    </source>
</evidence>
<feature type="region of interest" description="Disordered" evidence="1">
    <location>
        <begin position="443"/>
        <end position="472"/>
    </location>
</feature>